<evidence type="ECO:0000256" key="11">
    <source>
        <dbReference type="RuleBase" id="RU362091"/>
    </source>
</evidence>
<dbReference type="InterPro" id="IPR051163">
    <property type="entry name" value="Sodium:Solute_Symporter_SSF"/>
</dbReference>
<evidence type="ECO:0000256" key="13">
    <source>
        <dbReference type="SAM" id="Phobius"/>
    </source>
</evidence>
<keyword evidence="7" id="KW-0915">Sodium</keyword>
<proteinExistence type="inferred from homology"/>
<evidence type="ECO:0000256" key="9">
    <source>
        <dbReference type="ARBA" id="ARBA00023136"/>
    </source>
</evidence>
<dbReference type="PROSITE" id="PS50283">
    <property type="entry name" value="NA_SOLUT_SYMP_3"/>
    <property type="match status" value="1"/>
</dbReference>
<feature type="transmembrane region" description="Helical" evidence="13">
    <location>
        <begin position="256"/>
        <end position="278"/>
    </location>
</feature>
<dbReference type="Gene3D" id="1.20.1730.10">
    <property type="entry name" value="Sodium/glucose cotransporter"/>
    <property type="match status" value="1"/>
</dbReference>
<dbReference type="OrthoDB" id="6500544at2759"/>
<feature type="compositionally biased region" description="Basic and acidic residues" evidence="12">
    <location>
        <begin position="415"/>
        <end position="424"/>
    </location>
</feature>
<dbReference type="PANTHER" id="PTHR42985">
    <property type="entry name" value="SODIUM-COUPLED MONOCARBOXYLATE TRANSPORTER"/>
    <property type="match status" value="1"/>
</dbReference>
<feature type="transmembrane region" description="Helical" evidence="13">
    <location>
        <begin position="120"/>
        <end position="144"/>
    </location>
</feature>
<keyword evidence="10" id="KW-0739">Sodium transport</keyword>
<evidence type="ECO:0000256" key="2">
    <source>
        <dbReference type="ARBA" id="ARBA00006434"/>
    </source>
</evidence>
<evidence type="ECO:0000256" key="4">
    <source>
        <dbReference type="ARBA" id="ARBA00022475"/>
    </source>
</evidence>
<dbReference type="PANTHER" id="PTHR42985:SF40">
    <property type="entry name" value="LD47995P-RELATED"/>
    <property type="match status" value="1"/>
</dbReference>
<evidence type="ECO:0000256" key="10">
    <source>
        <dbReference type="ARBA" id="ARBA00023201"/>
    </source>
</evidence>
<gene>
    <name evidence="14" type="ORF">OSB1V03_LOCUS5757</name>
</gene>
<feature type="region of interest" description="Disordered" evidence="12">
    <location>
        <begin position="445"/>
        <end position="483"/>
    </location>
</feature>
<protein>
    <recommendedName>
        <fullName evidence="16">Sodium/solute symporter</fullName>
    </recommendedName>
</protein>
<evidence type="ECO:0000313" key="15">
    <source>
        <dbReference type="Proteomes" id="UP000759131"/>
    </source>
</evidence>
<sequence length="483" mass="53048">MSITSSILIIGSVVTVYTSLGGLKGVIWTDFFQFSVMMFGLMAVVIRGANISGGMANVFERAHAGGRIEFWNMDFDIYSTNSFWIIILGWTVIYAGTFSTNQMQIQRIICMPSLGAAKKALYFATPGYVLVIILCLTTGVMMFARYYDCCPLLTGRVKRPDQLLPYFVLDIFEDDYPGIPGAFVGLVFGSSLSTLSSGINAMASIVWDDYARKLFHFLPDRYSIYATKLLAILIGVLSISMAFVAKESKNIVEAAVMLYGGSAGPLLGLFSLGLFIPWANAIGGAAALILGQVVCFWITIGSVADKRDPATMGLALTTVGCEALNISNPYNIPGAPLAFMQTYKIPRYHPKVHHISPFFVPFIGFFVALIVGNIVSLATKGNKGRRLDKNLINITACYYLEKLLPESWRQLQNDKPGRQSRDDTINGQSVGKPMVAMREMGRRLDGADGDEDIAHEDDQSMANPLRNDNFYPRSVSPMARTHV</sequence>
<dbReference type="InterPro" id="IPR038377">
    <property type="entry name" value="Na/Glc_symporter_sf"/>
</dbReference>
<comment type="subcellular location">
    <subcellularLocation>
        <location evidence="1">Cell membrane</location>
        <topology evidence="1">Multi-pass membrane protein</topology>
    </subcellularLocation>
</comment>
<feature type="transmembrane region" description="Helical" evidence="13">
    <location>
        <begin position="358"/>
        <end position="379"/>
    </location>
</feature>
<keyword evidence="5 13" id="KW-0812">Transmembrane</keyword>
<feature type="transmembrane region" description="Helical" evidence="13">
    <location>
        <begin position="224"/>
        <end position="244"/>
    </location>
</feature>
<dbReference type="InterPro" id="IPR001734">
    <property type="entry name" value="Na/solute_symporter"/>
</dbReference>
<dbReference type="Pfam" id="PF00474">
    <property type="entry name" value="SSF"/>
    <property type="match status" value="1"/>
</dbReference>
<keyword evidence="4" id="KW-1003">Cell membrane</keyword>
<dbReference type="EMBL" id="OC857544">
    <property type="protein sequence ID" value="CAD7625322.1"/>
    <property type="molecule type" value="Genomic_DNA"/>
</dbReference>
<evidence type="ECO:0000256" key="7">
    <source>
        <dbReference type="ARBA" id="ARBA00023053"/>
    </source>
</evidence>
<evidence type="ECO:0000256" key="8">
    <source>
        <dbReference type="ARBA" id="ARBA00023065"/>
    </source>
</evidence>
<accession>A0A7R9PYC8</accession>
<evidence type="ECO:0000256" key="3">
    <source>
        <dbReference type="ARBA" id="ARBA00022448"/>
    </source>
</evidence>
<keyword evidence="6 13" id="KW-1133">Transmembrane helix</keyword>
<evidence type="ECO:0000313" key="14">
    <source>
        <dbReference type="EMBL" id="CAD7625322.1"/>
    </source>
</evidence>
<feature type="transmembrane region" description="Helical" evidence="13">
    <location>
        <begin position="182"/>
        <end position="203"/>
    </location>
</feature>
<dbReference type="EMBL" id="CAJPIZ010002969">
    <property type="protein sequence ID" value="CAG2105752.1"/>
    <property type="molecule type" value="Genomic_DNA"/>
</dbReference>
<dbReference type="AlphaFoldDB" id="A0A7R9PYC8"/>
<dbReference type="Proteomes" id="UP000759131">
    <property type="component" value="Unassembled WGS sequence"/>
</dbReference>
<evidence type="ECO:0000256" key="5">
    <source>
        <dbReference type="ARBA" id="ARBA00022692"/>
    </source>
</evidence>
<dbReference type="GO" id="GO:0006814">
    <property type="term" value="P:sodium ion transport"/>
    <property type="evidence" value="ECO:0007669"/>
    <property type="project" value="UniProtKB-KW"/>
</dbReference>
<organism evidence="14">
    <name type="scientific">Medioppia subpectinata</name>
    <dbReference type="NCBI Taxonomy" id="1979941"/>
    <lineage>
        <taxon>Eukaryota</taxon>
        <taxon>Metazoa</taxon>
        <taxon>Ecdysozoa</taxon>
        <taxon>Arthropoda</taxon>
        <taxon>Chelicerata</taxon>
        <taxon>Arachnida</taxon>
        <taxon>Acari</taxon>
        <taxon>Acariformes</taxon>
        <taxon>Sarcoptiformes</taxon>
        <taxon>Oribatida</taxon>
        <taxon>Brachypylina</taxon>
        <taxon>Oppioidea</taxon>
        <taxon>Oppiidae</taxon>
        <taxon>Medioppia</taxon>
    </lineage>
</organism>
<evidence type="ECO:0000256" key="6">
    <source>
        <dbReference type="ARBA" id="ARBA00022989"/>
    </source>
</evidence>
<dbReference type="GO" id="GO:0015293">
    <property type="term" value="F:symporter activity"/>
    <property type="evidence" value="ECO:0007669"/>
    <property type="project" value="TreeGrafter"/>
</dbReference>
<keyword evidence="3" id="KW-0813">Transport</keyword>
<feature type="transmembrane region" description="Helical" evidence="13">
    <location>
        <begin position="6"/>
        <end position="27"/>
    </location>
</feature>
<feature type="transmembrane region" description="Helical" evidence="13">
    <location>
        <begin position="79"/>
        <end position="99"/>
    </location>
</feature>
<evidence type="ECO:0008006" key="16">
    <source>
        <dbReference type="Google" id="ProtNLM"/>
    </source>
</evidence>
<name>A0A7R9PYC8_9ACAR</name>
<evidence type="ECO:0000256" key="1">
    <source>
        <dbReference type="ARBA" id="ARBA00004651"/>
    </source>
</evidence>
<comment type="similarity">
    <text evidence="2 11">Belongs to the sodium:solute symporter (SSF) (TC 2.A.21) family.</text>
</comment>
<keyword evidence="9 13" id="KW-0472">Membrane</keyword>
<feature type="region of interest" description="Disordered" evidence="12">
    <location>
        <begin position="412"/>
        <end position="432"/>
    </location>
</feature>
<evidence type="ECO:0000256" key="12">
    <source>
        <dbReference type="SAM" id="MobiDB-lite"/>
    </source>
</evidence>
<feature type="transmembrane region" description="Helical" evidence="13">
    <location>
        <begin position="285"/>
        <end position="304"/>
    </location>
</feature>
<reference evidence="14" key="1">
    <citation type="submission" date="2020-11" db="EMBL/GenBank/DDBJ databases">
        <authorList>
            <person name="Tran Van P."/>
        </authorList>
    </citation>
    <scope>NUCLEOTIDE SEQUENCE</scope>
</reference>
<dbReference type="GO" id="GO:0005886">
    <property type="term" value="C:plasma membrane"/>
    <property type="evidence" value="ECO:0007669"/>
    <property type="project" value="UniProtKB-SubCell"/>
</dbReference>
<keyword evidence="8" id="KW-0406">Ion transport</keyword>
<keyword evidence="15" id="KW-1185">Reference proteome</keyword>